<keyword evidence="1" id="KW-0677">Repeat</keyword>
<sequence length="1046" mass="113672">MNYWIRRFCFISLIIFLAGLRPLVAQEYVGGLISENTVYSPALNPYIVIEPLIVPEGVTLSIMPGTELYFMIRTSLRLEGGTLLAEGTPENQILFDAHNPSGEADKKWDGINLFVSRTIVDDEGNYLSGNLLRYALIRQTTTALVLSDTALIHAPDIQIMNSDYGVYLQSGASLVLKNSVIDACSYGMYIKNSGDNIISGCQVTNCDIGIFFPSNNISRNNRITDNNLSFNRNIALFMSIGQGNIQHNLISGNTVAFNNIGLHIGNGGTNDYGYNTISNNIIRNNDIGLKLSQDADTIRGNLIEQNETGLMLSKAAISSIAGNTIRQNTGWGMLMTDGSNNNLITGNNIYDNAAGIRVTHKDFKYSVNNLFEYNMLAGNSREAFLFEAGPQLGIHSNSIQGVRDTAVFVNRFETDLHAEGNYWFTNDTLVIDSMIFDLYDQPVLGEVIYKPFLYQPDPVAPISRPRMVVKRQVGADVMVNWLPNSESDLAGYKVYYGLNPDGSFSRIADVGSDTLFVISAYDLAETIAVTAYDTDADGVRDQAEGHESAFSYAVAGPWAGGDASICEDTYFLTESATAIDYQSLFWETDGDGAFVNPQALSTRYVPGPADIAAGAVNLTLGIVNEAYALYDRMLLTIMGQPSVFAGNDTIVSPESGYYSTTATAANFTGLLWTTSGDGTFDNPAQLLTHYTPGDADIETGSVILTLYLQSECGDISDELLLTVKPAFSISGRLFYESGPVAGGVVLAMNREEAGTRAVALAHSTEDGRFIFNELPAGSYYLFALGEPSMYNGFLPSYYASGSFWQPAYLLPLGSDVYDVDIRLERLGNAVPSGTGSISGTCTYPGDAGRDAEIYNESWFDPAGPPATPPGYLPASNHVVYLMNPSLTHVLRWALSDMEGNFTFGSLPFGTYRLWGEKAGYTNALSPLITLSPLHPDAGGVIMNVNNQKISTQVPDPGQVIENPAFLYPNPAGDKVWINLPWSENPVRYELDIYNSAGQKVHSASFTSGFSGTNRFLDVSGLAAGIYPCLLKDESGNIRYMILSVAR</sequence>
<evidence type="ECO:0000259" key="3">
    <source>
        <dbReference type="Pfam" id="PF18962"/>
    </source>
</evidence>
<comment type="caution">
    <text evidence="4">The sequence shown here is derived from an EMBL/GenBank/DDBJ whole genome shotgun (WGS) entry which is preliminary data.</text>
</comment>
<dbReference type="InterPro" id="IPR013783">
    <property type="entry name" value="Ig-like_fold"/>
</dbReference>
<dbReference type="InterPro" id="IPR051550">
    <property type="entry name" value="SCF-Subunits/Alg-Epimerases"/>
</dbReference>
<feature type="domain" description="Periplasmic copper-binding protein NosD beta helix" evidence="2">
    <location>
        <begin position="159"/>
        <end position="233"/>
    </location>
</feature>
<evidence type="ECO:0000313" key="4">
    <source>
        <dbReference type="EMBL" id="MPL80778.1"/>
    </source>
</evidence>
<dbReference type="GO" id="GO:0030246">
    <property type="term" value="F:carbohydrate binding"/>
    <property type="evidence" value="ECO:0007669"/>
    <property type="project" value="InterPro"/>
</dbReference>
<gene>
    <name evidence="4" type="ORF">SDC9_26679</name>
</gene>
<dbReference type="AlphaFoldDB" id="A0A644UNY6"/>
<dbReference type="SUPFAM" id="SSF49452">
    <property type="entry name" value="Starch-binding domain-like"/>
    <property type="match status" value="1"/>
</dbReference>
<dbReference type="PANTHER" id="PTHR22990">
    <property type="entry name" value="F-BOX ONLY PROTEIN"/>
    <property type="match status" value="1"/>
</dbReference>
<dbReference type="InterPro" id="IPR026444">
    <property type="entry name" value="Secre_tail"/>
</dbReference>
<dbReference type="SUPFAM" id="SSF117074">
    <property type="entry name" value="Hypothetical protein PA1324"/>
    <property type="match status" value="1"/>
</dbReference>
<accession>A0A644UNY6</accession>
<dbReference type="SUPFAM" id="SSF51126">
    <property type="entry name" value="Pectin lyase-like"/>
    <property type="match status" value="2"/>
</dbReference>
<organism evidence="4">
    <name type="scientific">bioreactor metagenome</name>
    <dbReference type="NCBI Taxonomy" id="1076179"/>
    <lineage>
        <taxon>unclassified sequences</taxon>
        <taxon>metagenomes</taxon>
        <taxon>ecological metagenomes</taxon>
    </lineage>
</organism>
<dbReference type="PANTHER" id="PTHR22990:SF15">
    <property type="entry name" value="F-BOX ONLY PROTEIN 10"/>
    <property type="match status" value="1"/>
</dbReference>
<evidence type="ECO:0000259" key="2">
    <source>
        <dbReference type="Pfam" id="PF05048"/>
    </source>
</evidence>
<protein>
    <recommendedName>
        <fullName evidence="5">Right handed beta helix domain-containing protein</fullName>
    </recommendedName>
</protein>
<dbReference type="InterPro" id="IPR011050">
    <property type="entry name" value="Pectin_lyase_fold/virulence"/>
</dbReference>
<dbReference type="InterPro" id="IPR013784">
    <property type="entry name" value="Carb-bd-like_fold"/>
</dbReference>
<dbReference type="InterPro" id="IPR006626">
    <property type="entry name" value="PbH1"/>
</dbReference>
<evidence type="ECO:0008006" key="5">
    <source>
        <dbReference type="Google" id="ProtNLM"/>
    </source>
</evidence>
<evidence type="ECO:0000256" key="1">
    <source>
        <dbReference type="ARBA" id="ARBA00022737"/>
    </source>
</evidence>
<reference evidence="4" key="1">
    <citation type="submission" date="2019-08" db="EMBL/GenBank/DDBJ databases">
        <authorList>
            <person name="Kucharzyk K."/>
            <person name="Murdoch R.W."/>
            <person name="Higgins S."/>
            <person name="Loffler F."/>
        </authorList>
    </citation>
    <scope>NUCLEOTIDE SEQUENCE</scope>
</reference>
<feature type="domain" description="Periplasmic copper-binding protein NosD beta helix" evidence="2">
    <location>
        <begin position="246"/>
        <end position="423"/>
    </location>
</feature>
<dbReference type="SMART" id="SM00710">
    <property type="entry name" value="PbH1"/>
    <property type="match status" value="8"/>
</dbReference>
<dbReference type="EMBL" id="VSSQ01000141">
    <property type="protein sequence ID" value="MPL80778.1"/>
    <property type="molecule type" value="Genomic_DNA"/>
</dbReference>
<name>A0A644UNY6_9ZZZZ</name>
<feature type="domain" description="Secretion system C-terminal sorting" evidence="3">
    <location>
        <begin position="966"/>
        <end position="1036"/>
    </location>
</feature>
<dbReference type="Gene3D" id="2.160.20.10">
    <property type="entry name" value="Single-stranded right-handed beta-helix, Pectin lyase-like"/>
    <property type="match status" value="2"/>
</dbReference>
<dbReference type="InterPro" id="IPR012334">
    <property type="entry name" value="Pectin_lyas_fold"/>
</dbReference>
<dbReference type="Gene3D" id="2.60.40.10">
    <property type="entry name" value="Immunoglobulins"/>
    <property type="match status" value="1"/>
</dbReference>
<proteinExistence type="predicted"/>
<dbReference type="Pfam" id="PF05048">
    <property type="entry name" value="NosD"/>
    <property type="match status" value="2"/>
</dbReference>
<dbReference type="NCBIfam" id="TIGR04183">
    <property type="entry name" value="Por_Secre_tail"/>
    <property type="match status" value="1"/>
</dbReference>
<dbReference type="Pfam" id="PF18962">
    <property type="entry name" value="Por_Secre_tail"/>
    <property type="match status" value="1"/>
</dbReference>
<dbReference type="InterPro" id="IPR007742">
    <property type="entry name" value="NosD_dom"/>
</dbReference>